<dbReference type="InterPro" id="IPR023796">
    <property type="entry name" value="Serpin_dom"/>
</dbReference>
<sequence length="434" mass="47294">MKTIKDEVKSLKLHCTRSMVLKMLTVPLTLVIASGLTACTKASPTAASDDLMDGISKSAAASKTPDEVFKASYSDFSIELFRELVSGKENTLVSPLSVLMALSMTANGAAGDTLDEMEKLLGHGIPLSDLNAYLHSYSDGLPDDKKSRLRIANSIWFRDDEGRLTVEKGFLQTNADYYKAAAYKSKFDDATLEDINSWVGKNTDGMLDSILDSIHPDAVMYLINAIVFDAEWEKVYSKEHLKGGSFKSASGTTEDVEFMNSEEGLYLEDSMSTGFIKPYSKGLYSFAAILPNDGTSLDEYVGAMTGTGFLDLIQGAESTLVTAALPKFSYSYKISMNDSLKRLGMPTAFSSENADFSRLGKSSRGNLFIGDVLHKTFISVDELGTKAGAVTKVEIREESYIETKVVILDRPFIYAIIDNSTGLPIFIGTVNSVK</sequence>
<dbReference type="InterPro" id="IPR023795">
    <property type="entry name" value="Serpin_CS"/>
</dbReference>
<dbReference type="eggNOG" id="COG4826">
    <property type="taxonomic scope" value="Bacteria"/>
</dbReference>
<dbReference type="PROSITE" id="PS00284">
    <property type="entry name" value="SERPIN"/>
    <property type="match status" value="1"/>
</dbReference>
<protein>
    <submittedName>
        <fullName evidence="3">Serine protease</fullName>
    </submittedName>
</protein>
<dbReference type="CDD" id="cd19589">
    <property type="entry name" value="serpin_tengpin-like"/>
    <property type="match status" value="1"/>
</dbReference>
<dbReference type="PANTHER" id="PTHR11461">
    <property type="entry name" value="SERINE PROTEASE INHIBITOR, SERPIN"/>
    <property type="match status" value="1"/>
</dbReference>
<dbReference type="Gene3D" id="2.30.39.10">
    <property type="entry name" value="Alpha-1-antitrypsin, domain 1"/>
    <property type="match status" value="1"/>
</dbReference>
<dbReference type="GO" id="GO:0008233">
    <property type="term" value="F:peptidase activity"/>
    <property type="evidence" value="ECO:0007669"/>
    <property type="project" value="UniProtKB-KW"/>
</dbReference>
<proteinExistence type="inferred from homology"/>
<comment type="caution">
    <text evidence="3">The sequence shown here is derived from an EMBL/GenBank/DDBJ whole genome shotgun (WGS) entry which is preliminary data.</text>
</comment>
<reference evidence="3 4" key="1">
    <citation type="journal article" date="2014" name="Genome Announc.">
        <title>Genome Sequence of Youngiibacter fragilis, the Type Strain of the Genus Youngiibacter.</title>
        <authorList>
            <person name="Wawrik C.B."/>
            <person name="Callaghan A.V."/>
            <person name="Stamps B.W."/>
            <person name="Wawrik B."/>
        </authorList>
    </citation>
    <scope>NUCLEOTIDE SEQUENCE [LARGE SCALE GENOMIC DNA]</scope>
    <source>
        <strain evidence="3 4">232.1</strain>
    </source>
</reference>
<name>V7I798_9CLOT</name>
<keyword evidence="3" id="KW-0378">Hydrolase</keyword>
<dbReference type="GO" id="GO:0006508">
    <property type="term" value="P:proteolysis"/>
    <property type="evidence" value="ECO:0007669"/>
    <property type="project" value="UniProtKB-KW"/>
</dbReference>
<gene>
    <name evidence="3" type="ORF">T472_0203685</name>
</gene>
<evidence type="ECO:0000313" key="3">
    <source>
        <dbReference type="EMBL" id="ETA82075.1"/>
    </source>
</evidence>
<evidence type="ECO:0000313" key="4">
    <source>
        <dbReference type="Proteomes" id="UP000017747"/>
    </source>
</evidence>
<dbReference type="InterPro" id="IPR042178">
    <property type="entry name" value="Serpin_sf_1"/>
</dbReference>
<dbReference type="InterPro" id="IPR042185">
    <property type="entry name" value="Serpin_sf_2"/>
</dbReference>
<feature type="domain" description="Serpin" evidence="2">
    <location>
        <begin position="78"/>
        <end position="433"/>
    </location>
</feature>
<dbReference type="GO" id="GO:0004867">
    <property type="term" value="F:serine-type endopeptidase inhibitor activity"/>
    <property type="evidence" value="ECO:0007669"/>
    <property type="project" value="InterPro"/>
</dbReference>
<keyword evidence="3" id="KW-0645">Protease</keyword>
<dbReference type="STRING" id="994573.T472_0203685"/>
<accession>V7I798</accession>
<dbReference type="SUPFAM" id="SSF56574">
    <property type="entry name" value="Serpins"/>
    <property type="match status" value="1"/>
</dbReference>
<dbReference type="Gene3D" id="3.30.497.10">
    <property type="entry name" value="Antithrombin, subunit I, domain 2"/>
    <property type="match status" value="1"/>
</dbReference>
<dbReference type="InterPro" id="IPR000215">
    <property type="entry name" value="Serpin_fam"/>
</dbReference>
<dbReference type="GO" id="GO:0005615">
    <property type="term" value="C:extracellular space"/>
    <property type="evidence" value="ECO:0007669"/>
    <property type="project" value="InterPro"/>
</dbReference>
<dbReference type="PANTHER" id="PTHR11461:SF211">
    <property type="entry name" value="GH10112P-RELATED"/>
    <property type="match status" value="1"/>
</dbReference>
<keyword evidence="4" id="KW-1185">Reference proteome</keyword>
<dbReference type="Proteomes" id="UP000017747">
    <property type="component" value="Unassembled WGS sequence"/>
</dbReference>
<dbReference type="RefSeq" id="WP_023388054.1">
    <property type="nucleotide sequence ID" value="NZ_AXUN02000046.1"/>
</dbReference>
<evidence type="ECO:0000256" key="1">
    <source>
        <dbReference type="RuleBase" id="RU000411"/>
    </source>
</evidence>
<organism evidence="3 4">
    <name type="scientific">Youngiibacter fragilis 232.1</name>
    <dbReference type="NCBI Taxonomy" id="994573"/>
    <lineage>
        <taxon>Bacteria</taxon>
        <taxon>Bacillati</taxon>
        <taxon>Bacillota</taxon>
        <taxon>Clostridia</taxon>
        <taxon>Eubacteriales</taxon>
        <taxon>Clostridiaceae</taxon>
        <taxon>Youngiibacter</taxon>
    </lineage>
</organism>
<dbReference type="EMBL" id="AXUN02000046">
    <property type="protein sequence ID" value="ETA82075.1"/>
    <property type="molecule type" value="Genomic_DNA"/>
</dbReference>
<dbReference type="SMART" id="SM00093">
    <property type="entry name" value="SERPIN"/>
    <property type="match status" value="1"/>
</dbReference>
<evidence type="ECO:0000259" key="2">
    <source>
        <dbReference type="SMART" id="SM00093"/>
    </source>
</evidence>
<dbReference type="PATRIC" id="fig|994573.3.peg.699"/>
<comment type="similarity">
    <text evidence="1">Belongs to the serpin family.</text>
</comment>
<dbReference type="Pfam" id="PF00079">
    <property type="entry name" value="Serpin"/>
    <property type="match status" value="1"/>
</dbReference>
<dbReference type="AlphaFoldDB" id="V7I798"/>
<dbReference type="InterPro" id="IPR036186">
    <property type="entry name" value="Serpin_sf"/>
</dbReference>